<dbReference type="GO" id="GO:0009279">
    <property type="term" value="C:cell outer membrane"/>
    <property type="evidence" value="ECO:0007669"/>
    <property type="project" value="UniProtKB-SubCell"/>
</dbReference>
<feature type="region of interest" description="Disordered" evidence="6">
    <location>
        <begin position="721"/>
        <end position="742"/>
    </location>
</feature>
<evidence type="ECO:0000256" key="4">
    <source>
        <dbReference type="ARBA" id="ARBA00023136"/>
    </source>
</evidence>
<dbReference type="NCBIfam" id="TIGR02937">
    <property type="entry name" value="sigma70-ECF"/>
    <property type="match status" value="1"/>
</dbReference>
<comment type="subcellular location">
    <subcellularLocation>
        <location evidence="1">Cell outer membrane</location>
    </subcellularLocation>
</comment>
<feature type="domain" description="RNA polymerase sigma-70 region 2" evidence="8">
    <location>
        <begin position="49"/>
        <end position="116"/>
    </location>
</feature>
<evidence type="ECO:0000313" key="10">
    <source>
        <dbReference type="EMBL" id="XBH01134.1"/>
    </source>
</evidence>
<dbReference type="PANTHER" id="PTHR30026:SF23">
    <property type="entry name" value="TO APRF-PUTATIVE OUTER MEMBRANE EFFLUX PROTEIN OR SECRETED ALKALINE PHOSPHATASE-RELATED"/>
    <property type="match status" value="1"/>
</dbReference>
<dbReference type="GO" id="GO:1990281">
    <property type="term" value="C:efflux pump complex"/>
    <property type="evidence" value="ECO:0007669"/>
    <property type="project" value="TreeGrafter"/>
</dbReference>
<name>A0AAU7C7Z4_9BACT</name>
<dbReference type="PANTHER" id="PTHR30026">
    <property type="entry name" value="OUTER MEMBRANE PROTEIN TOLC"/>
    <property type="match status" value="1"/>
</dbReference>
<protein>
    <submittedName>
        <fullName evidence="10">Sigma-70 family RNA polymerase sigma factor</fullName>
    </submittedName>
</protein>
<accession>A0AAU7C7Z4</accession>
<dbReference type="InterPro" id="IPR013324">
    <property type="entry name" value="RNA_pol_sigma_r3/r4-like"/>
</dbReference>
<dbReference type="AlphaFoldDB" id="A0AAU7C7Z4"/>
<dbReference type="GO" id="GO:0015562">
    <property type="term" value="F:efflux transmembrane transporter activity"/>
    <property type="evidence" value="ECO:0007669"/>
    <property type="project" value="InterPro"/>
</dbReference>
<dbReference type="Gene3D" id="1.10.10.10">
    <property type="entry name" value="Winged helix-like DNA-binding domain superfamily/Winged helix DNA-binding domain"/>
    <property type="match status" value="1"/>
</dbReference>
<dbReference type="EMBL" id="CP155447">
    <property type="protein sequence ID" value="XBH01134.1"/>
    <property type="molecule type" value="Genomic_DNA"/>
</dbReference>
<dbReference type="SUPFAM" id="SSF88946">
    <property type="entry name" value="Sigma2 domain of RNA polymerase sigma factors"/>
    <property type="match status" value="1"/>
</dbReference>
<evidence type="ECO:0000256" key="1">
    <source>
        <dbReference type="ARBA" id="ARBA00004442"/>
    </source>
</evidence>
<dbReference type="SUPFAM" id="SSF56954">
    <property type="entry name" value="Outer membrane efflux proteins (OEP)"/>
    <property type="match status" value="1"/>
</dbReference>
<evidence type="ECO:0000256" key="2">
    <source>
        <dbReference type="ARBA" id="ARBA00022452"/>
    </source>
</evidence>
<dbReference type="InterPro" id="IPR013325">
    <property type="entry name" value="RNA_pol_sigma_r2"/>
</dbReference>
<dbReference type="GO" id="GO:0015288">
    <property type="term" value="F:porin activity"/>
    <property type="evidence" value="ECO:0007669"/>
    <property type="project" value="TreeGrafter"/>
</dbReference>
<dbReference type="Pfam" id="PF08281">
    <property type="entry name" value="Sigma70_r4_2"/>
    <property type="match status" value="1"/>
</dbReference>
<dbReference type="Gene3D" id="1.20.1600.10">
    <property type="entry name" value="Outer membrane efflux proteins (OEP)"/>
    <property type="match status" value="2"/>
</dbReference>
<gene>
    <name evidence="10" type="ORF">V5E97_22575</name>
</gene>
<feature type="compositionally biased region" description="Polar residues" evidence="6">
    <location>
        <begin position="726"/>
        <end position="742"/>
    </location>
</feature>
<evidence type="ECO:0000256" key="6">
    <source>
        <dbReference type="SAM" id="MobiDB-lite"/>
    </source>
</evidence>
<feature type="transmembrane region" description="Helical" evidence="7">
    <location>
        <begin position="270"/>
        <end position="293"/>
    </location>
</feature>
<feature type="region of interest" description="Disordered" evidence="6">
    <location>
        <begin position="651"/>
        <end position="695"/>
    </location>
</feature>
<keyword evidence="7" id="KW-1133">Transmembrane helix</keyword>
<sequence length="742" mass="82069">MATRKDKTLRPQFSTLFNIGAIRERTDGQLLERFATDRGELAELAFAALVERHGSMVMRVCRAQLSNSHDAQDAFQATFLILVKKARRLWVQDSLGPWLHQVALRTAQCARADAARRRRLERQAAEVTADSGRQEKGIESELAQRLHEEIDRLPERFRLPIVLCDLEGHTCEEAARRMGRPVGTVKSWRSRGRERLRRRLNPGGLIPSITLEATLATDVARGAIPKPEAATVRAAAQIRLDRTTPGEVSASVWMLVKGVMKTMLLSKLRTVAAFVSALALFAAGVGTIAGVAADDSNRSLDEPPNKASRLKEPSDETWNLTLREAIHIGLDHSEVIHVRNRASGGDTDDGYEIAPRNVGQDVYRFKAETMAHIRSIEQQYWSLAQQHVHLRNSEKAVELAEEIKKREESELKVGRGTVADVAEATQRLEQFRLDLVSKTSDVITTERQLRNILGLPKADGRRIVPVSQLREDKVSPDWNTCLANLLEKQPDVAHAIAELEVPKDPGAAVSLSPTIDSLIQALRGQGGPVPSPAVIEARLGTLMEGNPSLQQVIQQTMYSLGRFVLEIDANHKQYQLASKIRTNAAQRLKVQRAFYEEGRITLDRYLDSVSQYATAEAQEALFKSSYNISLIALEEAQGTLLEHKQITIVDGPRGSESRSVKRNKAAKPNADEFQSMVPTTPTTQQPPPEAGVSPAKTEIAKTDLAGKEFSFEMTIPIGPKPITIRGSFSVTPTPSTETSKTR</sequence>
<dbReference type="SUPFAM" id="SSF88659">
    <property type="entry name" value="Sigma3 and sigma4 domains of RNA polymerase sigma factors"/>
    <property type="match status" value="1"/>
</dbReference>
<keyword evidence="2" id="KW-1134">Transmembrane beta strand</keyword>
<dbReference type="RefSeq" id="WP_406693823.1">
    <property type="nucleotide sequence ID" value="NZ_CP155447.1"/>
</dbReference>
<dbReference type="Pfam" id="PF04542">
    <property type="entry name" value="Sigma70_r2"/>
    <property type="match status" value="1"/>
</dbReference>
<dbReference type="GO" id="GO:0006352">
    <property type="term" value="P:DNA-templated transcription initiation"/>
    <property type="evidence" value="ECO:0007669"/>
    <property type="project" value="InterPro"/>
</dbReference>
<keyword evidence="5" id="KW-0998">Cell outer membrane</keyword>
<dbReference type="GO" id="GO:0016987">
    <property type="term" value="F:sigma factor activity"/>
    <property type="evidence" value="ECO:0007669"/>
    <property type="project" value="InterPro"/>
</dbReference>
<keyword evidence="3 7" id="KW-0812">Transmembrane</keyword>
<evidence type="ECO:0000259" key="9">
    <source>
        <dbReference type="Pfam" id="PF08281"/>
    </source>
</evidence>
<dbReference type="InterPro" id="IPR007627">
    <property type="entry name" value="RNA_pol_sigma70_r2"/>
</dbReference>
<keyword evidence="4 7" id="KW-0472">Membrane</keyword>
<evidence type="ECO:0000256" key="3">
    <source>
        <dbReference type="ARBA" id="ARBA00022692"/>
    </source>
</evidence>
<dbReference type="Gene3D" id="1.10.1740.10">
    <property type="match status" value="1"/>
</dbReference>
<dbReference type="InterPro" id="IPR014284">
    <property type="entry name" value="RNA_pol_sigma-70_dom"/>
</dbReference>
<evidence type="ECO:0000256" key="7">
    <source>
        <dbReference type="SAM" id="Phobius"/>
    </source>
</evidence>
<evidence type="ECO:0000259" key="8">
    <source>
        <dbReference type="Pfam" id="PF04542"/>
    </source>
</evidence>
<dbReference type="GO" id="GO:0003677">
    <property type="term" value="F:DNA binding"/>
    <property type="evidence" value="ECO:0007669"/>
    <property type="project" value="InterPro"/>
</dbReference>
<dbReference type="InterPro" id="IPR051906">
    <property type="entry name" value="TolC-like"/>
</dbReference>
<dbReference type="InterPro" id="IPR036388">
    <property type="entry name" value="WH-like_DNA-bd_sf"/>
</dbReference>
<evidence type="ECO:0000256" key="5">
    <source>
        <dbReference type="ARBA" id="ARBA00023237"/>
    </source>
</evidence>
<organism evidence="10">
    <name type="scientific">Singulisphaera sp. Ch08</name>
    <dbReference type="NCBI Taxonomy" id="3120278"/>
    <lineage>
        <taxon>Bacteria</taxon>
        <taxon>Pseudomonadati</taxon>
        <taxon>Planctomycetota</taxon>
        <taxon>Planctomycetia</taxon>
        <taxon>Isosphaerales</taxon>
        <taxon>Isosphaeraceae</taxon>
        <taxon>Singulisphaera</taxon>
    </lineage>
</organism>
<dbReference type="InterPro" id="IPR013249">
    <property type="entry name" value="RNA_pol_sigma70_r4_t2"/>
</dbReference>
<reference evidence="10" key="1">
    <citation type="submission" date="2024-05" db="EMBL/GenBank/DDBJ databases">
        <title>Planctomycetes of the genus Singulisphaera possess chitinolytic capabilities.</title>
        <authorList>
            <person name="Ivanova A."/>
        </authorList>
    </citation>
    <scope>NUCLEOTIDE SEQUENCE</scope>
    <source>
        <strain evidence="10">Ch08T</strain>
    </source>
</reference>
<feature type="domain" description="RNA polymerase sigma factor 70 region 4 type 2" evidence="9">
    <location>
        <begin position="144"/>
        <end position="196"/>
    </location>
</feature>
<proteinExistence type="predicted"/>